<dbReference type="EMBL" id="AFCE01000067">
    <property type="protein sequence ID" value="EGL83928.1"/>
    <property type="molecule type" value="Genomic_DNA"/>
</dbReference>
<dbReference type="Pfam" id="PF00528">
    <property type="entry name" value="BPD_transp_1"/>
    <property type="match status" value="1"/>
</dbReference>
<comment type="similarity">
    <text evidence="7">Belongs to the binding-protein-dependent transport system permease family.</text>
</comment>
<name>F5L408_CALTT</name>
<dbReference type="InterPro" id="IPR035906">
    <property type="entry name" value="MetI-like_sf"/>
</dbReference>
<dbReference type="Gene3D" id="1.10.3720.10">
    <property type="entry name" value="MetI-like"/>
    <property type="match status" value="1"/>
</dbReference>
<dbReference type="PANTHER" id="PTHR43005">
    <property type="entry name" value="BLR7065 PROTEIN"/>
    <property type="match status" value="1"/>
</dbReference>
<comment type="subcellular location">
    <subcellularLocation>
        <location evidence="1 7">Cell membrane</location>
        <topology evidence="1 7">Multi-pass membrane protein</topology>
    </subcellularLocation>
</comment>
<dbReference type="GO" id="GO:0055085">
    <property type="term" value="P:transmembrane transport"/>
    <property type="evidence" value="ECO:0007669"/>
    <property type="project" value="InterPro"/>
</dbReference>
<organism evidence="9 10">
    <name type="scientific">Caldalkalibacillus thermarum (strain TA2.A1)</name>
    <dbReference type="NCBI Taxonomy" id="986075"/>
    <lineage>
        <taxon>Bacteria</taxon>
        <taxon>Bacillati</taxon>
        <taxon>Bacillota</taxon>
        <taxon>Bacilli</taxon>
        <taxon>Bacillales</taxon>
        <taxon>Bacillaceae</taxon>
        <taxon>Caldalkalibacillus</taxon>
    </lineage>
</organism>
<sequence length="338" mass="38546">MDTKTTPSVRRAASSRSLSKTRQFLNGLKRNRVAYLFLLPALVVMIAIVFYPLVLGIYYSFTDINQRNMGTPFAPPTYEFVGLQNYIDVLLNVDSVFWKVAGQTAIWTFTNVFFHFTIGLGLALLLNQKFKGREVYKIILLIPWAVPSFVSAFAWRWLYNSEYGFFNLLLHKMSQQSIFEPLFTILGLSPSYNWLSDPKLALASVIVVNIWLGVPFMMVALLGGLQSIPEELYEAADVDGANKWQNFWYITLPMLKPVAFVVTLLGIIWTFNMFNVIFLITEGGPGRHTEILVTYAYREAFMNWNIGIGATYGVIILSFLLVFSVFYTRMLNRTEGGF</sequence>
<comment type="caution">
    <text evidence="9">The sequence shown here is derived from an EMBL/GenBank/DDBJ whole genome shotgun (WGS) entry which is preliminary data.</text>
</comment>
<evidence type="ECO:0000256" key="2">
    <source>
        <dbReference type="ARBA" id="ARBA00022448"/>
    </source>
</evidence>
<accession>F5L408</accession>
<dbReference type="PANTHER" id="PTHR43005:SF1">
    <property type="entry name" value="SPERMIDINE_PUTRESCINE TRANSPORT SYSTEM PERMEASE PROTEIN"/>
    <property type="match status" value="1"/>
</dbReference>
<dbReference type="SUPFAM" id="SSF161098">
    <property type="entry name" value="MetI-like"/>
    <property type="match status" value="1"/>
</dbReference>
<feature type="transmembrane region" description="Helical" evidence="7">
    <location>
        <begin position="105"/>
        <end position="126"/>
    </location>
</feature>
<feature type="transmembrane region" description="Helical" evidence="7">
    <location>
        <begin position="202"/>
        <end position="225"/>
    </location>
</feature>
<keyword evidence="6 7" id="KW-0472">Membrane</keyword>
<keyword evidence="2 7" id="KW-0813">Transport</keyword>
<feature type="transmembrane region" description="Helical" evidence="7">
    <location>
        <begin position="178"/>
        <end position="195"/>
    </location>
</feature>
<evidence type="ECO:0000256" key="7">
    <source>
        <dbReference type="RuleBase" id="RU363032"/>
    </source>
</evidence>
<keyword evidence="5 7" id="KW-1133">Transmembrane helix</keyword>
<dbReference type="PROSITE" id="PS50928">
    <property type="entry name" value="ABC_TM1"/>
    <property type="match status" value="1"/>
</dbReference>
<dbReference type="Proteomes" id="UP000010716">
    <property type="component" value="Unassembled WGS sequence"/>
</dbReference>
<feature type="domain" description="ABC transmembrane type-1" evidence="8">
    <location>
        <begin position="101"/>
        <end position="327"/>
    </location>
</feature>
<gene>
    <name evidence="9" type="ORF">CathTA2_0520</name>
</gene>
<dbReference type="CDD" id="cd06261">
    <property type="entry name" value="TM_PBP2"/>
    <property type="match status" value="1"/>
</dbReference>
<dbReference type="InterPro" id="IPR000515">
    <property type="entry name" value="MetI-like"/>
</dbReference>
<evidence type="ECO:0000259" key="8">
    <source>
        <dbReference type="PROSITE" id="PS50928"/>
    </source>
</evidence>
<evidence type="ECO:0000256" key="3">
    <source>
        <dbReference type="ARBA" id="ARBA00022475"/>
    </source>
</evidence>
<protein>
    <submittedName>
        <fullName evidence="9">ABC-type transporter, integral membrane subunit</fullName>
    </submittedName>
</protein>
<reference evidence="9 10" key="1">
    <citation type="journal article" date="2011" name="J. Bacteriol.">
        <title>Draft genome sequence of the thermoalkaliphilic Caldalkalibacillus thermarum strain TA2.A1.</title>
        <authorList>
            <person name="Kalamorz F."/>
            <person name="Keis S."/>
            <person name="McMillan D.G."/>
            <person name="Olsson K."/>
            <person name="Stanton J.A."/>
            <person name="Stockwell P."/>
            <person name="Black M.A."/>
            <person name="Klingeman D.M."/>
            <person name="Land M.L."/>
            <person name="Han C.S."/>
            <person name="Martin S.L."/>
            <person name="Becher S.A."/>
            <person name="Peddie C.J."/>
            <person name="Morgan H.W."/>
            <person name="Matthies D."/>
            <person name="Preiss L."/>
            <person name="Meier T."/>
            <person name="Brown S.D."/>
            <person name="Cook G.M."/>
        </authorList>
    </citation>
    <scope>NUCLEOTIDE SEQUENCE [LARGE SCALE GENOMIC DNA]</scope>
    <source>
        <strain evidence="9 10">TA2.A1</strain>
    </source>
</reference>
<evidence type="ECO:0000256" key="6">
    <source>
        <dbReference type="ARBA" id="ARBA00023136"/>
    </source>
</evidence>
<proteinExistence type="inferred from homology"/>
<evidence type="ECO:0000313" key="10">
    <source>
        <dbReference type="Proteomes" id="UP000010716"/>
    </source>
</evidence>
<dbReference type="eggNOG" id="COG1175">
    <property type="taxonomic scope" value="Bacteria"/>
</dbReference>
<dbReference type="GO" id="GO:0005886">
    <property type="term" value="C:plasma membrane"/>
    <property type="evidence" value="ECO:0007669"/>
    <property type="project" value="UniProtKB-SubCell"/>
</dbReference>
<dbReference type="RefSeq" id="WP_007502804.1">
    <property type="nucleotide sequence ID" value="NZ_AFCE01000067.1"/>
</dbReference>
<dbReference type="AlphaFoldDB" id="F5L408"/>
<feature type="transmembrane region" description="Helical" evidence="7">
    <location>
        <begin position="33"/>
        <end position="59"/>
    </location>
</feature>
<feature type="transmembrane region" description="Helical" evidence="7">
    <location>
        <begin position="138"/>
        <end position="158"/>
    </location>
</feature>
<evidence type="ECO:0000313" key="9">
    <source>
        <dbReference type="EMBL" id="EGL83928.1"/>
    </source>
</evidence>
<dbReference type="SUPFAM" id="SSF160964">
    <property type="entry name" value="MalF N-terminal region-like"/>
    <property type="match status" value="1"/>
</dbReference>
<evidence type="ECO:0000256" key="5">
    <source>
        <dbReference type="ARBA" id="ARBA00022989"/>
    </source>
</evidence>
<feature type="transmembrane region" description="Helical" evidence="7">
    <location>
        <begin position="258"/>
        <end position="280"/>
    </location>
</feature>
<keyword evidence="3" id="KW-1003">Cell membrane</keyword>
<feature type="transmembrane region" description="Helical" evidence="7">
    <location>
        <begin position="301"/>
        <end position="327"/>
    </location>
</feature>
<keyword evidence="4 7" id="KW-0812">Transmembrane</keyword>
<evidence type="ECO:0000256" key="1">
    <source>
        <dbReference type="ARBA" id="ARBA00004651"/>
    </source>
</evidence>
<evidence type="ECO:0000256" key="4">
    <source>
        <dbReference type="ARBA" id="ARBA00022692"/>
    </source>
</evidence>